<comment type="caution">
    <text evidence="1">The sequence shown here is derived from an EMBL/GenBank/DDBJ whole genome shotgun (WGS) entry which is preliminary data.</text>
</comment>
<dbReference type="Proteomes" id="UP000324707">
    <property type="component" value="Unassembled WGS sequence"/>
</dbReference>
<protein>
    <submittedName>
        <fullName evidence="1">Uncharacterized protein</fullName>
    </submittedName>
</protein>
<dbReference type="EMBL" id="SAYE01000014">
    <property type="protein sequence ID" value="TXJ49834.1"/>
    <property type="molecule type" value="Genomic_DNA"/>
</dbReference>
<evidence type="ECO:0000313" key="1">
    <source>
        <dbReference type="EMBL" id="TXJ30334.1"/>
    </source>
</evidence>
<evidence type="ECO:0000313" key="3">
    <source>
        <dbReference type="Proteomes" id="UP000322307"/>
    </source>
</evidence>
<dbReference type="EMBL" id="SAXX01000023">
    <property type="protein sequence ID" value="TXJ30334.1"/>
    <property type="molecule type" value="Genomic_DNA"/>
</dbReference>
<reference evidence="3 4" key="1">
    <citation type="journal article" date="1992" name="Lakartidningen">
        <title>[Penicillin V and not amoxicillin is the first choice preparation in acute otitis].</title>
        <authorList>
            <person name="Kamme C."/>
            <person name="Lundgren K."/>
            <person name="Prellner K."/>
        </authorList>
    </citation>
    <scope>NUCLEOTIDE SEQUENCE [LARGE SCALE GENOMIC DNA]</scope>
    <source>
        <strain evidence="2 3">PC3939II</strain>
        <strain evidence="1 4">PC5538III-lc</strain>
    </source>
</reference>
<dbReference type="Proteomes" id="UP000322307">
    <property type="component" value="Unassembled WGS sequence"/>
</dbReference>
<organism evidence="1 4">
    <name type="scientific">Brachyspira aalborgi</name>
    <dbReference type="NCBI Taxonomy" id="29522"/>
    <lineage>
        <taxon>Bacteria</taxon>
        <taxon>Pseudomonadati</taxon>
        <taxon>Spirochaetota</taxon>
        <taxon>Spirochaetia</taxon>
        <taxon>Brachyspirales</taxon>
        <taxon>Brachyspiraceae</taxon>
        <taxon>Brachyspira</taxon>
    </lineage>
</organism>
<proteinExistence type="predicted"/>
<dbReference type="RefSeq" id="WP_147718191.1">
    <property type="nucleotide sequence ID" value="NZ_SAXX01000023.1"/>
</dbReference>
<sequence length="94" mass="11233">MIKKILITITLFIAMNTLLFGISEYHKKQYYQFMKENKSETQTFVIGFDNIYSYYEAQELGEWVTIQLNKEGFEIVNMIEVDSSTILLYVRKKR</sequence>
<evidence type="ECO:0000313" key="4">
    <source>
        <dbReference type="Proteomes" id="UP000324707"/>
    </source>
</evidence>
<accession>A0A5C8DYV7</accession>
<reference evidence="1" key="2">
    <citation type="submission" date="2019-01" db="EMBL/GenBank/DDBJ databases">
        <authorList>
            <person name="Thorell K."/>
        </authorList>
    </citation>
    <scope>NUCLEOTIDE SEQUENCE</scope>
    <source>
        <strain evidence="2">PC3939II</strain>
        <strain evidence="1">PC5538III-lc</strain>
    </source>
</reference>
<dbReference type="AlphaFoldDB" id="A0A5C8DYV7"/>
<name>A0A5C8DYV7_9SPIR</name>
<gene>
    <name evidence="1" type="ORF">EPJ69_09690</name>
    <name evidence="2" type="ORF">EPJ84_07175</name>
</gene>
<evidence type="ECO:0000313" key="2">
    <source>
        <dbReference type="EMBL" id="TXJ49834.1"/>
    </source>
</evidence>